<dbReference type="PROSITE" id="PS51128">
    <property type="entry name" value="ZF_DKSA_2"/>
    <property type="match status" value="1"/>
</dbReference>
<dbReference type="SUPFAM" id="SSF57716">
    <property type="entry name" value="Glucocorticoid receptor-like (DNA-binding domain)"/>
    <property type="match status" value="1"/>
</dbReference>
<reference evidence="7" key="1">
    <citation type="submission" date="2017-12" db="EMBL/GenBank/DDBJ databases">
        <title>The genome sequence of Pantoea sp. 596.</title>
        <authorList>
            <person name="Gao J."/>
            <person name="Mao X."/>
            <person name="Sun J."/>
        </authorList>
    </citation>
    <scope>NUCLEOTIDE SEQUENCE [LARGE SCALE GENOMIC DNA]</scope>
    <source>
        <strain evidence="7">596</strain>
    </source>
</reference>
<organism evidence="6 7">
    <name type="scientific">Pantoea endophytica</name>
    <dbReference type="NCBI Taxonomy" id="92488"/>
    <lineage>
        <taxon>Bacteria</taxon>
        <taxon>Pseudomonadati</taxon>
        <taxon>Pseudomonadota</taxon>
        <taxon>Gammaproteobacteria</taxon>
        <taxon>Enterobacterales</taxon>
        <taxon>Erwiniaceae</taxon>
        <taxon>Pantoea</taxon>
    </lineage>
</organism>
<evidence type="ECO:0000259" key="5">
    <source>
        <dbReference type="Pfam" id="PF01258"/>
    </source>
</evidence>
<evidence type="ECO:0000256" key="1">
    <source>
        <dbReference type="ARBA" id="ARBA00022723"/>
    </source>
</evidence>
<dbReference type="NCBIfam" id="TIGR02419">
    <property type="entry name" value="C4_traR_proteo"/>
    <property type="match status" value="1"/>
</dbReference>
<evidence type="ECO:0000256" key="3">
    <source>
        <dbReference type="ARBA" id="ARBA00022833"/>
    </source>
</evidence>
<comment type="caution">
    <text evidence="6">The sequence shown here is derived from an EMBL/GenBank/DDBJ whole genome shotgun (WGS) entry which is preliminary data.</text>
</comment>
<dbReference type="Proteomes" id="UP000234296">
    <property type="component" value="Unassembled WGS sequence"/>
</dbReference>
<name>A0ABX4SRQ7_9GAMM</name>
<proteinExistence type="predicted"/>
<gene>
    <name evidence="6" type="ORF">PZBJ_13860</name>
</gene>
<dbReference type="InterPro" id="IPR012783">
    <property type="entry name" value="Znf_C4_TraR"/>
</dbReference>
<evidence type="ECO:0000256" key="2">
    <source>
        <dbReference type="ARBA" id="ARBA00022771"/>
    </source>
</evidence>
<dbReference type="PANTHER" id="PTHR38777">
    <property type="entry name" value="FELS-2 PROPHAGE PROTEIN"/>
    <property type="match status" value="1"/>
</dbReference>
<dbReference type="RefSeq" id="WP_101762944.1">
    <property type="nucleotide sequence ID" value="NZ_PJRT01000020.1"/>
</dbReference>
<dbReference type="InterPro" id="IPR000962">
    <property type="entry name" value="Znf_DskA_TraR"/>
</dbReference>
<keyword evidence="2" id="KW-0863">Zinc-finger</keyword>
<evidence type="ECO:0000256" key="4">
    <source>
        <dbReference type="PROSITE-ProRule" id="PRU00510"/>
    </source>
</evidence>
<keyword evidence="1" id="KW-0479">Metal-binding</keyword>
<feature type="zinc finger region" description="dksA C4-type" evidence="4">
    <location>
        <begin position="35"/>
        <end position="59"/>
    </location>
</feature>
<dbReference type="EMBL" id="PJRT01000020">
    <property type="protein sequence ID" value="PLR23191.1"/>
    <property type="molecule type" value="Genomic_DNA"/>
</dbReference>
<keyword evidence="3" id="KW-0862">Zinc</keyword>
<protein>
    <recommendedName>
        <fullName evidence="5">Zinc finger DksA/TraR C4-type domain-containing protein</fullName>
    </recommendedName>
</protein>
<evidence type="ECO:0000313" key="6">
    <source>
        <dbReference type="EMBL" id="PLR23191.1"/>
    </source>
</evidence>
<accession>A0ABX4SRQ7</accession>
<keyword evidence="7" id="KW-1185">Reference proteome</keyword>
<sequence>MADSMDLVQQRVEEELARNLANAKQHPTGASEFFCLSCDAVIPEARRRALPGVSVCVTCKEVSELKSAHYKGAAL</sequence>
<feature type="domain" description="Zinc finger DksA/TraR C4-type" evidence="5">
    <location>
        <begin position="35"/>
        <end position="64"/>
    </location>
</feature>
<dbReference type="PANTHER" id="PTHR38777:SF1">
    <property type="entry name" value="DNAK SUPPRESSOR PROTEIN"/>
    <property type="match status" value="1"/>
</dbReference>
<dbReference type="Gene3D" id="1.20.120.910">
    <property type="entry name" value="DksA, coiled-coil domain"/>
    <property type="match status" value="1"/>
</dbReference>
<evidence type="ECO:0000313" key="7">
    <source>
        <dbReference type="Proteomes" id="UP000234296"/>
    </source>
</evidence>
<dbReference type="Pfam" id="PF01258">
    <property type="entry name" value="zf-dskA_traR"/>
    <property type="match status" value="1"/>
</dbReference>